<dbReference type="PANTHER" id="PTHR33284">
    <property type="entry name" value="RIBOSOMAL PROTEIN L25/GLN-TRNA SYNTHETASE, ANTI-CODON-BINDING DOMAIN-CONTAINING PROTEIN"/>
    <property type="match status" value="1"/>
</dbReference>
<gene>
    <name evidence="5" type="primary">rplY</name>
    <name evidence="5" type="synonym">ctc</name>
    <name evidence="9" type="ORF">NYF23_12605</name>
</gene>
<feature type="domain" description="Large ribosomal subunit protein bL25 L25" evidence="7">
    <location>
        <begin position="7"/>
        <end position="95"/>
    </location>
</feature>
<dbReference type="Gene3D" id="2.40.240.10">
    <property type="entry name" value="Ribosomal Protein L25, Chain P"/>
    <property type="match status" value="1"/>
</dbReference>
<keyword evidence="3 5" id="KW-0689">Ribosomal protein</keyword>
<keyword evidence="2 5" id="KW-0694">RNA-binding</keyword>
<feature type="domain" description="Large ribosomal subunit protein bL25 beta" evidence="8">
    <location>
        <begin position="105"/>
        <end position="194"/>
    </location>
</feature>
<evidence type="ECO:0000313" key="10">
    <source>
        <dbReference type="Proteomes" id="UP001059934"/>
    </source>
</evidence>
<evidence type="ECO:0000256" key="6">
    <source>
        <dbReference type="SAM" id="MobiDB-lite"/>
    </source>
</evidence>
<dbReference type="InterPro" id="IPR020055">
    <property type="entry name" value="Ribosomal_bL25_short"/>
</dbReference>
<dbReference type="NCBIfam" id="NF004130">
    <property type="entry name" value="PRK05618.1-5"/>
    <property type="match status" value="1"/>
</dbReference>
<dbReference type="NCBIfam" id="NF004128">
    <property type="entry name" value="PRK05618.1-2"/>
    <property type="match status" value="1"/>
</dbReference>
<dbReference type="HAMAP" id="MF_01336">
    <property type="entry name" value="Ribosomal_bL25"/>
    <property type="match status" value="1"/>
</dbReference>
<dbReference type="NCBIfam" id="NF004612">
    <property type="entry name" value="PRK05943.1"/>
    <property type="match status" value="1"/>
</dbReference>
<reference evidence="9" key="1">
    <citation type="submission" date="2022-08" db="EMBL/GenBank/DDBJ databases">
        <title>Catabolic pathway analysis in culturable SAR92 clade bacteria reveals their overlooked roles in DMSP degradation in coastal seas.</title>
        <authorList>
            <person name="He X."/>
            <person name="Zhang X."/>
            <person name="Zhang Y."/>
        </authorList>
    </citation>
    <scope>NUCLEOTIDE SEQUENCE</scope>
    <source>
        <strain evidence="9">H455</strain>
    </source>
</reference>
<keyword evidence="4 5" id="KW-0687">Ribonucleoprotein</keyword>
<organism evidence="9 10">
    <name type="scientific">SAR92 clade bacterium H455</name>
    <dbReference type="NCBI Taxonomy" id="2974818"/>
    <lineage>
        <taxon>Bacteria</taxon>
        <taxon>Pseudomonadati</taxon>
        <taxon>Pseudomonadota</taxon>
        <taxon>Gammaproteobacteria</taxon>
        <taxon>Cellvibrionales</taxon>
        <taxon>Porticoccaceae</taxon>
        <taxon>SAR92 clade</taxon>
    </lineage>
</organism>
<evidence type="ECO:0000313" key="9">
    <source>
        <dbReference type="EMBL" id="UVW34839.1"/>
    </source>
</evidence>
<dbReference type="InterPro" id="IPR037121">
    <property type="entry name" value="Ribosomal_bL25_C"/>
</dbReference>
<dbReference type="InterPro" id="IPR020930">
    <property type="entry name" value="Ribosomal_uL5_bac-type"/>
</dbReference>
<feature type="region of interest" description="Disordered" evidence="6">
    <location>
        <begin position="190"/>
        <end position="215"/>
    </location>
</feature>
<dbReference type="CDD" id="cd00495">
    <property type="entry name" value="Ribosomal_L25_TL5_CTC"/>
    <property type="match status" value="1"/>
</dbReference>
<evidence type="ECO:0000259" key="8">
    <source>
        <dbReference type="Pfam" id="PF14693"/>
    </source>
</evidence>
<keyword evidence="1 5" id="KW-0699">rRNA-binding</keyword>
<accession>A0ABY5TLZ9</accession>
<dbReference type="InterPro" id="IPR011035">
    <property type="entry name" value="Ribosomal_bL25/Gln-tRNA_synth"/>
</dbReference>
<evidence type="ECO:0000256" key="2">
    <source>
        <dbReference type="ARBA" id="ARBA00022884"/>
    </source>
</evidence>
<dbReference type="InterPro" id="IPR029751">
    <property type="entry name" value="Ribosomal_L25_dom"/>
</dbReference>
<feature type="compositionally biased region" description="Low complexity" evidence="6">
    <location>
        <begin position="203"/>
        <end position="215"/>
    </location>
</feature>
<dbReference type="HAMAP" id="MF_01334">
    <property type="entry name" value="Ribosomal_bL25_CTC"/>
    <property type="match status" value="1"/>
</dbReference>
<dbReference type="Proteomes" id="UP001059934">
    <property type="component" value="Chromosome"/>
</dbReference>
<evidence type="ECO:0000256" key="3">
    <source>
        <dbReference type="ARBA" id="ARBA00022980"/>
    </source>
</evidence>
<dbReference type="PANTHER" id="PTHR33284:SF1">
    <property type="entry name" value="RIBOSOMAL PROTEIN L25_GLN-TRNA SYNTHETASE, ANTI-CODON-BINDING DOMAIN-CONTAINING PROTEIN"/>
    <property type="match status" value="1"/>
</dbReference>
<dbReference type="InterPro" id="IPR020057">
    <property type="entry name" value="Ribosomal_bL25_b-dom"/>
</dbReference>
<sequence length="215" mass="23116">MSTDFTLHAKGREDTGKGASRRLRRLAAEIPAIVYGGKTAPSKISMNHKDVAKALENEAFYSHVIALDIDGKSQDVILKDVQRHPIKPVILHMDFLRVNKTTLLTTKAPIHFTNESVCVGVKVGGGIIAHTMTEIDISCLPQDLPEYIEVDMSAVELGQTLHISDIVFPKGVESVALSHGPDHDLPIVSINKPKAAPVEDDSAPAAADAGEASEE</sequence>
<evidence type="ECO:0000259" key="7">
    <source>
        <dbReference type="Pfam" id="PF01386"/>
    </source>
</evidence>
<dbReference type="SUPFAM" id="SSF50715">
    <property type="entry name" value="Ribosomal protein L25-like"/>
    <property type="match status" value="1"/>
</dbReference>
<keyword evidence="10" id="KW-1185">Reference proteome</keyword>
<comment type="similarity">
    <text evidence="5">Belongs to the bacterial ribosomal protein bL25 family. CTC subfamily.</text>
</comment>
<proteinExistence type="inferred from homology"/>
<protein>
    <recommendedName>
        <fullName evidence="5">Large ribosomal subunit protein bL25</fullName>
    </recommendedName>
    <alternativeName>
        <fullName evidence="5">General stress protein CTC</fullName>
    </alternativeName>
</protein>
<dbReference type="NCBIfam" id="TIGR00731">
    <property type="entry name" value="bL25_bact_ctc"/>
    <property type="match status" value="1"/>
</dbReference>
<evidence type="ECO:0000256" key="1">
    <source>
        <dbReference type="ARBA" id="ARBA00022730"/>
    </source>
</evidence>
<evidence type="ECO:0000256" key="5">
    <source>
        <dbReference type="HAMAP-Rule" id="MF_01334"/>
    </source>
</evidence>
<dbReference type="InterPro" id="IPR020056">
    <property type="entry name" value="Rbsml_bL25/Gln-tRNA_synth_N"/>
</dbReference>
<dbReference type="Gene3D" id="2.170.120.20">
    <property type="entry name" value="Ribosomal protein L25, beta domain"/>
    <property type="match status" value="1"/>
</dbReference>
<dbReference type="InterPro" id="IPR001021">
    <property type="entry name" value="Ribosomal_bL25_long"/>
</dbReference>
<dbReference type="Pfam" id="PF01386">
    <property type="entry name" value="Ribosomal_L25p"/>
    <property type="match status" value="1"/>
</dbReference>
<dbReference type="GO" id="GO:0005840">
    <property type="term" value="C:ribosome"/>
    <property type="evidence" value="ECO:0007669"/>
    <property type="project" value="UniProtKB-KW"/>
</dbReference>
<comment type="subunit">
    <text evidence="5">Part of the 50S ribosomal subunit; part of the 5S rRNA/L5/L18/L25 subcomplex. Contacts the 5S rRNA. Binds to the 5S rRNA independently of L5 and L18.</text>
</comment>
<evidence type="ECO:0000256" key="4">
    <source>
        <dbReference type="ARBA" id="ARBA00023274"/>
    </source>
</evidence>
<dbReference type="EMBL" id="CP103416">
    <property type="protein sequence ID" value="UVW34839.1"/>
    <property type="molecule type" value="Genomic_DNA"/>
</dbReference>
<comment type="function">
    <text evidence="5">This is one of the proteins that binds to the 5S RNA in the ribosome where it forms part of the central protuberance.</text>
</comment>
<name>A0ABY5TLZ9_9GAMM</name>
<dbReference type="Pfam" id="PF14693">
    <property type="entry name" value="Ribosomal_TL5_C"/>
    <property type="match status" value="1"/>
</dbReference>